<dbReference type="OMA" id="PSTYRIQ"/>
<dbReference type="SMR" id="B4HNG0"/>
<evidence type="ECO:0000256" key="3">
    <source>
        <dbReference type="ARBA" id="ARBA00022525"/>
    </source>
</evidence>
<feature type="domain" description="Peptidase S1" evidence="13">
    <location>
        <begin position="192"/>
        <end position="423"/>
    </location>
</feature>
<dbReference type="Gene3D" id="2.40.10.10">
    <property type="entry name" value="Trypsin-like serine proteases"/>
    <property type="match status" value="3"/>
</dbReference>
<dbReference type="AlphaFoldDB" id="B4HNG0"/>
<dbReference type="FunFam" id="2.40.10.10:FF:000036">
    <property type="entry name" value="Trypsin beta"/>
    <property type="match status" value="1"/>
</dbReference>
<evidence type="ECO:0000313" key="14">
    <source>
        <dbReference type="EMBL" id="EDW47396.1"/>
    </source>
</evidence>
<dbReference type="PhylomeDB" id="B4HNG0"/>
<evidence type="ECO:0000256" key="6">
    <source>
        <dbReference type="ARBA" id="ARBA00022801"/>
    </source>
</evidence>
<dbReference type="InterPro" id="IPR050430">
    <property type="entry name" value="Peptidase_S1"/>
</dbReference>
<evidence type="ECO:0000256" key="1">
    <source>
        <dbReference type="ARBA" id="ARBA00004239"/>
    </source>
</evidence>
<reference evidence="14 15" key="1">
    <citation type="journal article" date="2007" name="Nature">
        <title>Evolution of genes and genomes on the Drosophila phylogeny.</title>
        <authorList>
            <consortium name="Drosophila 12 Genomes Consortium"/>
            <person name="Clark A.G."/>
            <person name="Eisen M.B."/>
            <person name="Smith D.R."/>
            <person name="Bergman C.M."/>
            <person name="Oliver B."/>
            <person name="Markow T.A."/>
            <person name="Kaufman T.C."/>
            <person name="Kellis M."/>
            <person name="Gelbart W."/>
            <person name="Iyer V.N."/>
            <person name="Pollard D.A."/>
            <person name="Sackton T.B."/>
            <person name="Larracuente A.M."/>
            <person name="Singh N.D."/>
            <person name="Abad J.P."/>
            <person name="Abt D.N."/>
            <person name="Adryan B."/>
            <person name="Aguade M."/>
            <person name="Akashi H."/>
            <person name="Anderson W.W."/>
            <person name="Aquadro C.F."/>
            <person name="Ardell D.H."/>
            <person name="Arguello R."/>
            <person name="Artieri C.G."/>
            <person name="Barbash D.A."/>
            <person name="Barker D."/>
            <person name="Barsanti P."/>
            <person name="Batterham P."/>
            <person name="Batzoglou S."/>
            <person name="Begun D."/>
            <person name="Bhutkar A."/>
            <person name="Blanco E."/>
            <person name="Bosak S.A."/>
            <person name="Bradley R.K."/>
            <person name="Brand A.D."/>
            <person name="Brent M.R."/>
            <person name="Brooks A.N."/>
            <person name="Brown R.H."/>
            <person name="Butlin R.K."/>
            <person name="Caggese C."/>
            <person name="Calvi B.R."/>
            <person name="Bernardo de Carvalho A."/>
            <person name="Caspi A."/>
            <person name="Castrezana S."/>
            <person name="Celniker S.E."/>
            <person name="Chang J.L."/>
            <person name="Chapple C."/>
            <person name="Chatterji S."/>
            <person name="Chinwalla A."/>
            <person name="Civetta A."/>
            <person name="Clifton S.W."/>
            <person name="Comeron J.M."/>
            <person name="Costello J.C."/>
            <person name="Coyne J.A."/>
            <person name="Daub J."/>
            <person name="David R.G."/>
            <person name="Delcher A.L."/>
            <person name="Delehaunty K."/>
            <person name="Do C.B."/>
            <person name="Ebling H."/>
            <person name="Edwards K."/>
            <person name="Eickbush T."/>
            <person name="Evans J.D."/>
            <person name="Filipski A."/>
            <person name="Findeiss S."/>
            <person name="Freyhult E."/>
            <person name="Fulton L."/>
            <person name="Fulton R."/>
            <person name="Garcia A.C."/>
            <person name="Gardiner A."/>
            <person name="Garfield D.A."/>
            <person name="Garvin B.E."/>
            <person name="Gibson G."/>
            <person name="Gilbert D."/>
            <person name="Gnerre S."/>
            <person name="Godfrey J."/>
            <person name="Good R."/>
            <person name="Gotea V."/>
            <person name="Gravely B."/>
            <person name="Greenberg A.J."/>
            <person name="Griffiths-Jones S."/>
            <person name="Gross S."/>
            <person name="Guigo R."/>
            <person name="Gustafson E.A."/>
            <person name="Haerty W."/>
            <person name="Hahn M.W."/>
            <person name="Halligan D.L."/>
            <person name="Halpern A.L."/>
            <person name="Halter G.M."/>
            <person name="Han M.V."/>
            <person name="Heger A."/>
            <person name="Hillier L."/>
            <person name="Hinrichs A.S."/>
            <person name="Holmes I."/>
            <person name="Hoskins R.A."/>
            <person name="Hubisz M.J."/>
            <person name="Hultmark D."/>
            <person name="Huntley M.A."/>
            <person name="Jaffe D.B."/>
            <person name="Jagadeeshan S."/>
            <person name="Jeck W.R."/>
            <person name="Johnson J."/>
            <person name="Jones C.D."/>
            <person name="Jordan W.C."/>
            <person name="Karpen G.H."/>
            <person name="Kataoka E."/>
            <person name="Keightley P.D."/>
            <person name="Kheradpour P."/>
            <person name="Kirkness E.F."/>
            <person name="Koerich L.B."/>
            <person name="Kristiansen K."/>
            <person name="Kudrna D."/>
            <person name="Kulathinal R.J."/>
            <person name="Kumar S."/>
            <person name="Kwok R."/>
            <person name="Lander E."/>
            <person name="Langley C.H."/>
            <person name="Lapoint R."/>
            <person name="Lazzaro B.P."/>
            <person name="Lee S.J."/>
            <person name="Levesque L."/>
            <person name="Li R."/>
            <person name="Lin C.F."/>
            <person name="Lin M.F."/>
            <person name="Lindblad-Toh K."/>
            <person name="Llopart A."/>
            <person name="Long M."/>
            <person name="Low L."/>
            <person name="Lozovsky E."/>
            <person name="Lu J."/>
            <person name="Luo M."/>
            <person name="Machado C.A."/>
            <person name="Makalowski W."/>
            <person name="Marzo M."/>
            <person name="Matsuda M."/>
            <person name="Matzkin L."/>
            <person name="McAllister B."/>
            <person name="McBride C.S."/>
            <person name="McKernan B."/>
            <person name="McKernan K."/>
            <person name="Mendez-Lago M."/>
            <person name="Minx P."/>
            <person name="Mollenhauer M.U."/>
            <person name="Montooth K."/>
            <person name="Mount S.M."/>
            <person name="Mu X."/>
            <person name="Myers E."/>
            <person name="Negre B."/>
            <person name="Newfeld S."/>
            <person name="Nielsen R."/>
            <person name="Noor M.A."/>
            <person name="O'Grady P."/>
            <person name="Pachter L."/>
            <person name="Papaceit M."/>
            <person name="Parisi M.J."/>
            <person name="Parisi M."/>
            <person name="Parts L."/>
            <person name="Pedersen J.S."/>
            <person name="Pesole G."/>
            <person name="Phillippy A.M."/>
            <person name="Ponting C.P."/>
            <person name="Pop M."/>
            <person name="Porcelli D."/>
            <person name="Powell J.R."/>
            <person name="Prohaska S."/>
            <person name="Pruitt K."/>
            <person name="Puig M."/>
            <person name="Quesneville H."/>
            <person name="Ram K.R."/>
            <person name="Rand D."/>
            <person name="Rasmussen M.D."/>
            <person name="Reed L.K."/>
            <person name="Reenan R."/>
            <person name="Reily A."/>
            <person name="Remington K.A."/>
            <person name="Rieger T.T."/>
            <person name="Ritchie M.G."/>
            <person name="Robin C."/>
            <person name="Rogers Y.H."/>
            <person name="Rohde C."/>
            <person name="Rozas J."/>
            <person name="Rubenfield M.J."/>
            <person name="Ruiz A."/>
            <person name="Russo S."/>
            <person name="Salzberg S.L."/>
            <person name="Sanchez-Gracia A."/>
            <person name="Saranga D.J."/>
            <person name="Sato H."/>
            <person name="Schaeffer S.W."/>
            <person name="Schatz M.C."/>
            <person name="Schlenke T."/>
            <person name="Schwartz R."/>
            <person name="Segarra C."/>
            <person name="Singh R.S."/>
            <person name="Sirot L."/>
            <person name="Sirota M."/>
            <person name="Sisneros N.B."/>
            <person name="Smith C.D."/>
            <person name="Smith T.F."/>
            <person name="Spieth J."/>
            <person name="Stage D.E."/>
            <person name="Stark A."/>
            <person name="Stephan W."/>
            <person name="Strausberg R.L."/>
            <person name="Strempel S."/>
            <person name="Sturgill D."/>
            <person name="Sutton G."/>
            <person name="Sutton G.G."/>
            <person name="Tao W."/>
            <person name="Teichmann S."/>
            <person name="Tobari Y.N."/>
            <person name="Tomimura Y."/>
            <person name="Tsolas J.M."/>
            <person name="Valente V.L."/>
            <person name="Venter E."/>
            <person name="Venter J.C."/>
            <person name="Vicario S."/>
            <person name="Vieira F.G."/>
            <person name="Vilella A.J."/>
            <person name="Villasante A."/>
            <person name="Walenz B."/>
            <person name="Wang J."/>
            <person name="Wasserman M."/>
            <person name="Watts T."/>
            <person name="Wilson D."/>
            <person name="Wilson R.K."/>
            <person name="Wing R.A."/>
            <person name="Wolfner M.F."/>
            <person name="Wong A."/>
            <person name="Wong G.K."/>
            <person name="Wu C.I."/>
            <person name="Wu G."/>
            <person name="Yamamoto D."/>
            <person name="Yang H.P."/>
            <person name="Yang S.P."/>
            <person name="Yorke J.A."/>
            <person name="Yoshida K."/>
            <person name="Zdobnov E."/>
            <person name="Zhang P."/>
            <person name="Zhang Y."/>
            <person name="Zimin A.V."/>
            <person name="Baldwin J."/>
            <person name="Abdouelleil A."/>
            <person name="Abdulkadir J."/>
            <person name="Abebe A."/>
            <person name="Abera B."/>
            <person name="Abreu J."/>
            <person name="Acer S.C."/>
            <person name="Aftuck L."/>
            <person name="Alexander A."/>
            <person name="An P."/>
            <person name="Anderson E."/>
            <person name="Anderson S."/>
            <person name="Arachi H."/>
            <person name="Azer M."/>
            <person name="Bachantsang P."/>
            <person name="Barry A."/>
            <person name="Bayul T."/>
            <person name="Berlin A."/>
            <person name="Bessette D."/>
            <person name="Bloom T."/>
            <person name="Blye J."/>
            <person name="Boguslavskiy L."/>
            <person name="Bonnet C."/>
            <person name="Boukhgalter B."/>
            <person name="Bourzgui I."/>
            <person name="Brown A."/>
            <person name="Cahill P."/>
            <person name="Channer S."/>
            <person name="Cheshatsang Y."/>
            <person name="Chuda L."/>
            <person name="Citroen M."/>
            <person name="Collymore A."/>
            <person name="Cooke P."/>
            <person name="Costello M."/>
            <person name="D'Aco K."/>
            <person name="Daza R."/>
            <person name="De Haan G."/>
            <person name="DeGray S."/>
            <person name="DeMaso C."/>
            <person name="Dhargay N."/>
            <person name="Dooley K."/>
            <person name="Dooley E."/>
            <person name="Doricent M."/>
            <person name="Dorje P."/>
            <person name="Dorjee K."/>
            <person name="Dupes A."/>
            <person name="Elong R."/>
            <person name="Falk J."/>
            <person name="Farina A."/>
            <person name="Faro S."/>
            <person name="Ferguson D."/>
            <person name="Fisher S."/>
            <person name="Foley C.D."/>
            <person name="Franke A."/>
            <person name="Friedrich D."/>
            <person name="Gadbois L."/>
            <person name="Gearin G."/>
            <person name="Gearin C.R."/>
            <person name="Giannoukos G."/>
            <person name="Goode T."/>
            <person name="Graham J."/>
            <person name="Grandbois E."/>
            <person name="Grewal S."/>
            <person name="Gyaltsen K."/>
            <person name="Hafez N."/>
            <person name="Hagos B."/>
            <person name="Hall J."/>
            <person name="Henson C."/>
            <person name="Hollinger A."/>
            <person name="Honan T."/>
            <person name="Huard M.D."/>
            <person name="Hughes L."/>
            <person name="Hurhula B."/>
            <person name="Husby M.E."/>
            <person name="Kamat A."/>
            <person name="Kanga B."/>
            <person name="Kashin S."/>
            <person name="Khazanovich D."/>
            <person name="Kisner P."/>
            <person name="Lance K."/>
            <person name="Lara M."/>
            <person name="Lee W."/>
            <person name="Lennon N."/>
            <person name="Letendre F."/>
            <person name="LeVine R."/>
            <person name="Lipovsky A."/>
            <person name="Liu X."/>
            <person name="Liu J."/>
            <person name="Liu S."/>
            <person name="Lokyitsang T."/>
            <person name="Lokyitsang Y."/>
            <person name="Lubonja R."/>
            <person name="Lui A."/>
            <person name="MacDonald P."/>
            <person name="Magnisalis V."/>
            <person name="Maru K."/>
            <person name="Matthews C."/>
            <person name="McCusker W."/>
            <person name="McDonough S."/>
            <person name="Mehta T."/>
            <person name="Meldrim J."/>
            <person name="Meneus L."/>
            <person name="Mihai O."/>
            <person name="Mihalev A."/>
            <person name="Mihova T."/>
            <person name="Mittelman R."/>
            <person name="Mlenga V."/>
            <person name="Montmayeur A."/>
            <person name="Mulrain L."/>
            <person name="Navidi A."/>
            <person name="Naylor J."/>
            <person name="Negash T."/>
            <person name="Nguyen T."/>
            <person name="Nguyen N."/>
            <person name="Nicol R."/>
            <person name="Norbu C."/>
            <person name="Norbu N."/>
            <person name="Novod N."/>
            <person name="O'Neill B."/>
            <person name="Osman S."/>
            <person name="Markiewicz E."/>
            <person name="Oyono O.L."/>
            <person name="Patti C."/>
            <person name="Phunkhang P."/>
            <person name="Pierre F."/>
            <person name="Priest M."/>
            <person name="Raghuraman S."/>
            <person name="Rege F."/>
            <person name="Reyes R."/>
            <person name="Rise C."/>
            <person name="Rogov P."/>
            <person name="Ross K."/>
            <person name="Ryan E."/>
            <person name="Settipalli S."/>
            <person name="Shea T."/>
            <person name="Sherpa N."/>
            <person name="Shi L."/>
            <person name="Shih D."/>
            <person name="Sparrow T."/>
            <person name="Spaulding J."/>
            <person name="Stalker J."/>
            <person name="Stange-Thomann N."/>
            <person name="Stavropoulos S."/>
            <person name="Stone C."/>
            <person name="Strader C."/>
            <person name="Tesfaye S."/>
            <person name="Thomson T."/>
            <person name="Thoulutsang Y."/>
            <person name="Thoulutsang D."/>
            <person name="Topham K."/>
            <person name="Topping I."/>
            <person name="Tsamla T."/>
            <person name="Vassiliev H."/>
            <person name="Vo A."/>
            <person name="Wangchuk T."/>
            <person name="Wangdi T."/>
            <person name="Weiand M."/>
            <person name="Wilkinson J."/>
            <person name="Wilson A."/>
            <person name="Yadav S."/>
            <person name="Young G."/>
            <person name="Yu Q."/>
            <person name="Zembek L."/>
            <person name="Zhong D."/>
            <person name="Zimmer A."/>
            <person name="Zwirko Z."/>
            <person name="Jaffe D.B."/>
            <person name="Alvarez P."/>
            <person name="Brockman W."/>
            <person name="Butler J."/>
            <person name="Chin C."/>
            <person name="Gnerre S."/>
            <person name="Grabherr M."/>
            <person name="Kleber M."/>
            <person name="Mauceli E."/>
            <person name="MacCallum I."/>
        </authorList>
    </citation>
    <scope>NUCLEOTIDE SEQUENCE [LARGE SCALE GENOMIC DNA]</scope>
    <source>
        <strain evidence="15">Rob3c / Tucson 14021-0248.25</strain>
    </source>
</reference>
<dbReference type="InterPro" id="IPR033116">
    <property type="entry name" value="TRYPSIN_SER"/>
</dbReference>
<evidence type="ECO:0000256" key="10">
    <source>
        <dbReference type="ARBA" id="ARBA00036320"/>
    </source>
</evidence>
<keyword evidence="8" id="KW-0865">Zymogen</keyword>
<sequence>MHGLVVLLVCLAVGSACAGTVVVSNDTVVTAAHCLVGRKISKVFVRLGSTLYNEGGIVVANDVGILKLDEKVKETEDIRFIELATETPPTGTTAVVTGWGSKCYFWCMTLPKTLQEVFVSIVDWKTCASDEYKYGEIIYDSMVCAYEKKKDACQGDSGGPLAVGNTLVGIVSWGYACASNLLPVSAQPDGRIVGGGDTSSYYTKYVVQLRRRSSSSSSYAQTCGGCILDEVTIATAAHCVYNREAENFLVVAGDDSRGGMNGVVVRVSKLIPHELYNSSTMDNDIALVVVDPPLPLASFSTMEAIEIASEQPADGVQATISGWGYTKENGLSSDQLQQVKVPIVDSEKCQEAYYWRPISEGMFCAGLSEGGKDACQGDSGGPLVVANKLAGIVSWGEGCARPNYPGVYANVAYFKDWIAKQRASYV</sequence>
<dbReference type="InterPro" id="IPR043504">
    <property type="entry name" value="Peptidase_S1_PA_chymotrypsin"/>
</dbReference>
<evidence type="ECO:0000256" key="11">
    <source>
        <dbReference type="ARBA" id="ARBA00038868"/>
    </source>
</evidence>
<comment type="similarity">
    <text evidence="2">Belongs to the peptidase S1 family.</text>
</comment>
<gene>
    <name evidence="14" type="primary">Dsec\GM20442</name>
    <name evidence="14" type="ORF">Dsec_GM20442</name>
</gene>
<dbReference type="FunFam" id="2.40.10.10:FF:000047">
    <property type="entry name" value="Trypsin eta"/>
    <property type="match status" value="1"/>
</dbReference>
<dbReference type="InterPro" id="IPR001254">
    <property type="entry name" value="Trypsin_dom"/>
</dbReference>
<keyword evidence="3" id="KW-0964">Secreted</keyword>
<dbReference type="EC" id="3.4.21.4" evidence="11"/>
<organism evidence="15">
    <name type="scientific">Drosophila sechellia</name>
    <name type="common">Fruit fly</name>
    <dbReference type="NCBI Taxonomy" id="7238"/>
    <lineage>
        <taxon>Eukaryota</taxon>
        <taxon>Metazoa</taxon>
        <taxon>Ecdysozoa</taxon>
        <taxon>Arthropoda</taxon>
        <taxon>Hexapoda</taxon>
        <taxon>Insecta</taxon>
        <taxon>Pterygota</taxon>
        <taxon>Neoptera</taxon>
        <taxon>Endopterygota</taxon>
        <taxon>Diptera</taxon>
        <taxon>Brachycera</taxon>
        <taxon>Muscomorpha</taxon>
        <taxon>Ephydroidea</taxon>
        <taxon>Drosophilidae</taxon>
        <taxon>Drosophila</taxon>
        <taxon>Sophophora</taxon>
    </lineage>
</organism>
<feature type="signal peptide" evidence="12">
    <location>
        <begin position="1"/>
        <end position="18"/>
    </location>
</feature>
<dbReference type="Proteomes" id="UP000001292">
    <property type="component" value="Unassembled WGS sequence"/>
</dbReference>
<evidence type="ECO:0000256" key="4">
    <source>
        <dbReference type="ARBA" id="ARBA00022670"/>
    </source>
</evidence>
<dbReference type="HOGENOM" id="CLU_004497_3_2_1"/>
<dbReference type="GO" id="GO:0004252">
    <property type="term" value="F:serine-type endopeptidase activity"/>
    <property type="evidence" value="ECO:0007669"/>
    <property type="project" value="UniProtKB-EC"/>
</dbReference>
<feature type="chain" id="PRO_5002805775" description="trypsin" evidence="12">
    <location>
        <begin position="19"/>
        <end position="426"/>
    </location>
</feature>
<evidence type="ECO:0000256" key="8">
    <source>
        <dbReference type="ARBA" id="ARBA00023145"/>
    </source>
</evidence>
<dbReference type="PROSITE" id="PS50240">
    <property type="entry name" value="TRYPSIN_DOM"/>
    <property type="match status" value="2"/>
</dbReference>
<dbReference type="SMART" id="SM00020">
    <property type="entry name" value="Tryp_SPc"/>
    <property type="match status" value="2"/>
</dbReference>
<dbReference type="CDD" id="cd00190">
    <property type="entry name" value="Tryp_SPc"/>
    <property type="match status" value="2"/>
</dbReference>
<evidence type="ECO:0000259" key="13">
    <source>
        <dbReference type="PROSITE" id="PS50240"/>
    </source>
</evidence>
<dbReference type="EMBL" id="CH480816">
    <property type="protein sequence ID" value="EDW47396.1"/>
    <property type="molecule type" value="Genomic_DNA"/>
</dbReference>
<comment type="catalytic activity">
    <reaction evidence="10">
        <text>Preferential cleavage: Arg-|-Xaa, Lys-|-Xaa.</text>
        <dbReference type="EC" id="3.4.21.4"/>
    </reaction>
</comment>
<dbReference type="PRINTS" id="PR00722">
    <property type="entry name" value="CHYMOTRYPSIN"/>
</dbReference>
<dbReference type="InterPro" id="IPR001314">
    <property type="entry name" value="Peptidase_S1A"/>
</dbReference>
<evidence type="ECO:0000256" key="12">
    <source>
        <dbReference type="SAM" id="SignalP"/>
    </source>
</evidence>
<keyword evidence="7" id="KW-0720">Serine protease</keyword>
<keyword evidence="9" id="KW-1015">Disulfide bond</keyword>
<dbReference type="InterPro" id="IPR009003">
    <property type="entry name" value="Peptidase_S1_PA"/>
</dbReference>
<dbReference type="MEROPS" id="S01.117"/>
<evidence type="ECO:0000256" key="7">
    <source>
        <dbReference type="ARBA" id="ARBA00022825"/>
    </source>
</evidence>
<proteinExistence type="inferred from homology"/>
<dbReference type="Pfam" id="PF00089">
    <property type="entry name" value="Trypsin"/>
    <property type="match status" value="2"/>
</dbReference>
<evidence type="ECO:0000313" key="15">
    <source>
        <dbReference type="Proteomes" id="UP000001292"/>
    </source>
</evidence>
<accession>B4HNG0</accession>
<evidence type="ECO:0000256" key="2">
    <source>
        <dbReference type="ARBA" id="ARBA00007664"/>
    </source>
</evidence>
<dbReference type="PANTHER" id="PTHR24276:SF91">
    <property type="entry name" value="AT26814P-RELATED"/>
    <property type="match status" value="1"/>
</dbReference>
<dbReference type="PROSITE" id="PS00135">
    <property type="entry name" value="TRYPSIN_SER"/>
    <property type="match status" value="1"/>
</dbReference>
<feature type="domain" description="Peptidase S1" evidence="13">
    <location>
        <begin position="17"/>
        <end position="183"/>
    </location>
</feature>
<keyword evidence="4" id="KW-0645">Protease</keyword>
<dbReference type="SUPFAM" id="SSF50494">
    <property type="entry name" value="Trypsin-like serine proteases"/>
    <property type="match status" value="2"/>
</dbReference>
<dbReference type="GO" id="GO:0005576">
    <property type="term" value="C:extracellular region"/>
    <property type="evidence" value="ECO:0007669"/>
    <property type="project" value="UniProtKB-SubCell"/>
</dbReference>
<keyword evidence="15" id="KW-1185">Reference proteome</keyword>
<protein>
    <recommendedName>
        <fullName evidence="11">trypsin</fullName>
        <ecNumber evidence="11">3.4.21.4</ecNumber>
    </recommendedName>
</protein>
<keyword evidence="6" id="KW-0378">Hydrolase</keyword>
<dbReference type="GO" id="GO:0016485">
    <property type="term" value="P:protein processing"/>
    <property type="evidence" value="ECO:0007669"/>
    <property type="project" value="UniProtKB-ARBA"/>
</dbReference>
<dbReference type="PANTHER" id="PTHR24276">
    <property type="entry name" value="POLYSERASE-RELATED"/>
    <property type="match status" value="1"/>
</dbReference>
<dbReference type="STRING" id="7238.B4HNG0"/>
<name>B4HNG0_DROSE</name>
<evidence type="ECO:0000256" key="9">
    <source>
        <dbReference type="ARBA" id="ARBA00023157"/>
    </source>
</evidence>
<evidence type="ECO:0000256" key="5">
    <source>
        <dbReference type="ARBA" id="ARBA00022729"/>
    </source>
</evidence>
<keyword evidence="5 12" id="KW-0732">Signal</keyword>
<comment type="subcellular location">
    <subcellularLocation>
        <location evidence="1">Secreted</location>
        <location evidence="1">Extracellular space</location>
    </subcellularLocation>
</comment>